<dbReference type="PANTHER" id="PTHR35894">
    <property type="entry name" value="GENERAL SECRETION PATHWAY PROTEIN A-RELATED"/>
    <property type="match status" value="1"/>
</dbReference>
<accession>A0ABU8XKB3</accession>
<dbReference type="Pfam" id="PF05621">
    <property type="entry name" value="TniB"/>
    <property type="match status" value="1"/>
</dbReference>
<dbReference type="InterPro" id="IPR027417">
    <property type="entry name" value="P-loop_NTPase"/>
</dbReference>
<dbReference type="InterPro" id="IPR052026">
    <property type="entry name" value="ExeA_AAA_ATPase_DNA-bind"/>
</dbReference>
<name>A0ABU8XKB3_9BURK</name>
<dbReference type="Proteomes" id="UP001367030">
    <property type="component" value="Unassembled WGS sequence"/>
</dbReference>
<dbReference type="Gene3D" id="3.40.50.300">
    <property type="entry name" value="P-loop containing nucleotide triphosphate hydrolases"/>
    <property type="match status" value="1"/>
</dbReference>
<dbReference type="SUPFAM" id="SSF52540">
    <property type="entry name" value="P-loop containing nucleoside triphosphate hydrolases"/>
    <property type="match status" value="1"/>
</dbReference>
<evidence type="ECO:0000313" key="1">
    <source>
        <dbReference type="EMBL" id="MEJ8859132.1"/>
    </source>
</evidence>
<organism evidence="1 2">
    <name type="scientific">Variovorax robiniae</name>
    <dbReference type="NCBI Taxonomy" id="1836199"/>
    <lineage>
        <taxon>Bacteria</taxon>
        <taxon>Pseudomonadati</taxon>
        <taxon>Pseudomonadota</taxon>
        <taxon>Betaproteobacteria</taxon>
        <taxon>Burkholderiales</taxon>
        <taxon>Comamonadaceae</taxon>
        <taxon>Variovorax</taxon>
    </lineage>
</organism>
<comment type="caution">
    <text evidence="1">The sequence shown here is derived from an EMBL/GenBank/DDBJ whole genome shotgun (WGS) entry which is preliminary data.</text>
</comment>
<dbReference type="RefSeq" id="WP_340339177.1">
    <property type="nucleotide sequence ID" value="NZ_JBBKZS010000024.1"/>
</dbReference>
<keyword evidence="2" id="KW-1185">Reference proteome</keyword>
<gene>
    <name evidence="1" type="ORF">WKW79_31495</name>
</gene>
<protein>
    <submittedName>
        <fullName evidence="1">TniB family NTP-binding protein</fullName>
    </submittedName>
</protein>
<dbReference type="InterPro" id="IPR008868">
    <property type="entry name" value="TniB"/>
</dbReference>
<reference evidence="1 2" key="1">
    <citation type="submission" date="2024-03" db="EMBL/GenBank/DDBJ databases">
        <title>Novel species of the genus Variovorax.</title>
        <authorList>
            <person name="Liu Q."/>
            <person name="Xin Y.-H."/>
        </authorList>
    </citation>
    <scope>NUCLEOTIDE SEQUENCE [LARGE SCALE GENOMIC DNA]</scope>
    <source>
        <strain evidence="1 2">KACC 18901</strain>
    </source>
</reference>
<sequence>MGTAILTHLQASTRAEASLDASARIRLLRRDRWIDYPRASQALLKLESLLEMPPKARMPCMVLHGDSNIGKTLIVSKFQREHPDRFDEVKGVERRDVIVMQMPATPDQHRFYSALLFELGAPHSASASLSVLERLARELLRRIAPRMLVVDEVHHLLAGTYREQRSSLNLLKFLANDLKFSIVVVGTADAPLALASDPQMISRFTPFEMPRWRESDDLRRLLGAFERVLPLRKPSDLMQRPIAQFILVASGGLTGDISRLLNEAAALAILDGSEQITLAHLEHVALADQ</sequence>
<proteinExistence type="predicted"/>
<dbReference type="EMBL" id="JBBKZS010000024">
    <property type="protein sequence ID" value="MEJ8859132.1"/>
    <property type="molecule type" value="Genomic_DNA"/>
</dbReference>
<evidence type="ECO:0000313" key="2">
    <source>
        <dbReference type="Proteomes" id="UP001367030"/>
    </source>
</evidence>
<dbReference type="PANTHER" id="PTHR35894:SF1">
    <property type="entry name" value="PHOSPHORIBULOKINASE _ URIDINE KINASE FAMILY"/>
    <property type="match status" value="1"/>
</dbReference>